<name>A0A091B0G7_9GAMM</name>
<dbReference type="OrthoDB" id="9132795at2"/>
<keyword evidence="7" id="KW-1185">Reference proteome</keyword>
<dbReference type="PATRIC" id="fig|1121015.4.peg.634"/>
<reference evidence="6 7" key="1">
    <citation type="submission" date="2013-09" db="EMBL/GenBank/DDBJ databases">
        <title>Genome sequencing of Arenimonas oryziterrae.</title>
        <authorList>
            <person name="Chen F."/>
            <person name="Wang G."/>
        </authorList>
    </citation>
    <scope>NUCLEOTIDE SEQUENCE [LARGE SCALE GENOMIC DNA]</scope>
    <source>
        <strain evidence="6 7">YC6267</strain>
    </source>
</reference>
<dbReference type="Pfam" id="PF05433">
    <property type="entry name" value="Rick_17kDa_Anti"/>
    <property type="match status" value="1"/>
</dbReference>
<comment type="caution">
    <text evidence="6">The sequence shown here is derived from an EMBL/GenBank/DDBJ whole genome shotgun (WGS) entry which is preliminary data.</text>
</comment>
<dbReference type="STRING" id="1121015.GCA_000420545_01590"/>
<dbReference type="RefSeq" id="WP_022969214.1">
    <property type="nucleotide sequence ID" value="NZ_ATVD01000002.1"/>
</dbReference>
<dbReference type="InterPro" id="IPR008816">
    <property type="entry name" value="Gly_zipper_2TM_dom"/>
</dbReference>
<comment type="subcellular location">
    <subcellularLocation>
        <location evidence="1">Membrane</location>
    </subcellularLocation>
</comment>
<evidence type="ECO:0000256" key="1">
    <source>
        <dbReference type="ARBA" id="ARBA00004370"/>
    </source>
</evidence>
<accession>A0A091B0G7</accession>
<dbReference type="PANTHER" id="PTHR35603">
    <property type="match status" value="1"/>
</dbReference>
<dbReference type="PANTHER" id="PTHR35603:SF2">
    <property type="entry name" value="OUTER MEMBRANE LIPOPROTEIN"/>
    <property type="match status" value="1"/>
</dbReference>
<evidence type="ECO:0000256" key="2">
    <source>
        <dbReference type="ARBA" id="ARBA00023136"/>
    </source>
</evidence>
<evidence type="ECO:0000259" key="5">
    <source>
        <dbReference type="Pfam" id="PF05433"/>
    </source>
</evidence>
<proteinExistence type="predicted"/>
<evidence type="ECO:0000313" key="7">
    <source>
        <dbReference type="Proteomes" id="UP000029385"/>
    </source>
</evidence>
<evidence type="ECO:0000313" key="6">
    <source>
        <dbReference type="EMBL" id="KFN45047.1"/>
    </source>
</evidence>
<feature type="chain" id="PRO_5001869084" description="Glycine zipper 2TM domain-containing protein" evidence="4">
    <location>
        <begin position="23"/>
        <end position="230"/>
    </location>
</feature>
<dbReference type="EMBL" id="AVCI01000001">
    <property type="protein sequence ID" value="KFN45047.1"/>
    <property type="molecule type" value="Genomic_DNA"/>
</dbReference>
<protein>
    <recommendedName>
        <fullName evidence="5">Glycine zipper 2TM domain-containing protein</fullName>
    </recommendedName>
</protein>
<organism evidence="6 7">
    <name type="scientific">Arenimonas oryziterrae DSM 21050 = YC6267</name>
    <dbReference type="NCBI Taxonomy" id="1121015"/>
    <lineage>
        <taxon>Bacteria</taxon>
        <taxon>Pseudomonadati</taxon>
        <taxon>Pseudomonadota</taxon>
        <taxon>Gammaproteobacteria</taxon>
        <taxon>Lysobacterales</taxon>
        <taxon>Lysobacteraceae</taxon>
        <taxon>Arenimonas</taxon>
    </lineage>
</organism>
<feature type="domain" description="Glycine zipper 2TM" evidence="5">
    <location>
        <begin position="106"/>
        <end position="146"/>
    </location>
</feature>
<evidence type="ECO:0000256" key="4">
    <source>
        <dbReference type="SAM" id="SignalP"/>
    </source>
</evidence>
<evidence type="ECO:0000256" key="3">
    <source>
        <dbReference type="SAM" id="MobiDB-lite"/>
    </source>
</evidence>
<gene>
    <name evidence="6" type="ORF">N789_03230</name>
</gene>
<dbReference type="GO" id="GO:0019867">
    <property type="term" value="C:outer membrane"/>
    <property type="evidence" value="ECO:0007669"/>
    <property type="project" value="InterPro"/>
</dbReference>
<feature type="signal peptide" evidence="4">
    <location>
        <begin position="1"/>
        <end position="22"/>
    </location>
</feature>
<dbReference type="Proteomes" id="UP000029385">
    <property type="component" value="Unassembled WGS sequence"/>
</dbReference>
<keyword evidence="2" id="KW-0472">Membrane</keyword>
<dbReference type="AlphaFoldDB" id="A0A091B0G7"/>
<dbReference type="eggNOG" id="COG3134">
    <property type="taxonomic scope" value="Bacteria"/>
</dbReference>
<keyword evidence="4" id="KW-0732">Signal</keyword>
<dbReference type="InterPro" id="IPR051407">
    <property type="entry name" value="Bact_OM_lipoprot/Surf_antigen"/>
</dbReference>
<feature type="region of interest" description="Disordered" evidence="3">
    <location>
        <begin position="61"/>
        <end position="88"/>
    </location>
</feature>
<sequence length="230" mass="25032">MNRLAVSTLALALVAASGSAFADDRYNDSRYDSDYRSAYNEDGPRYDVAQVTNVSPIIEQDRPTQRQECWNEPARGNSGYDNRGYDNRGYDNRGYGNTGQTRNNMGGTVLGAIIGGALGNQAGKGDGRKAATIAGAVIGGAIGNNVARGNDRPRDSRYGYNDGYNNGGTVQRCRTVSDGYQSEQRVVGYNVTYRYAGQTYHTTTAYHPGKTLRVEVNVRPTDEAHVATRY</sequence>